<accession>A0A4Z2E7N4</accession>
<reference evidence="1 2" key="1">
    <citation type="submission" date="2019-03" db="EMBL/GenBank/DDBJ databases">
        <title>First draft genome of Liparis tanakae, snailfish: a comprehensive survey of snailfish specific genes.</title>
        <authorList>
            <person name="Kim W."/>
            <person name="Song I."/>
            <person name="Jeong J.-H."/>
            <person name="Kim D."/>
            <person name="Kim S."/>
            <person name="Ryu S."/>
            <person name="Song J.Y."/>
            <person name="Lee S.K."/>
        </authorList>
    </citation>
    <scope>NUCLEOTIDE SEQUENCE [LARGE SCALE GENOMIC DNA]</scope>
    <source>
        <tissue evidence="1">Muscle</tissue>
    </source>
</reference>
<organism evidence="1 2">
    <name type="scientific">Liparis tanakae</name>
    <name type="common">Tanaka's snailfish</name>
    <dbReference type="NCBI Taxonomy" id="230148"/>
    <lineage>
        <taxon>Eukaryota</taxon>
        <taxon>Metazoa</taxon>
        <taxon>Chordata</taxon>
        <taxon>Craniata</taxon>
        <taxon>Vertebrata</taxon>
        <taxon>Euteleostomi</taxon>
        <taxon>Actinopterygii</taxon>
        <taxon>Neopterygii</taxon>
        <taxon>Teleostei</taxon>
        <taxon>Neoteleostei</taxon>
        <taxon>Acanthomorphata</taxon>
        <taxon>Eupercaria</taxon>
        <taxon>Perciformes</taxon>
        <taxon>Cottioidei</taxon>
        <taxon>Cottales</taxon>
        <taxon>Liparidae</taxon>
        <taxon>Liparis</taxon>
    </lineage>
</organism>
<comment type="caution">
    <text evidence="1">The sequence shown here is derived from an EMBL/GenBank/DDBJ whole genome shotgun (WGS) entry which is preliminary data.</text>
</comment>
<dbReference type="AlphaFoldDB" id="A0A4Z2E7N4"/>
<name>A0A4Z2E7N4_9TELE</name>
<evidence type="ECO:0000313" key="1">
    <source>
        <dbReference type="EMBL" id="TNN24771.1"/>
    </source>
</evidence>
<evidence type="ECO:0000313" key="2">
    <source>
        <dbReference type="Proteomes" id="UP000314294"/>
    </source>
</evidence>
<gene>
    <name evidence="1" type="ORF">EYF80_065103</name>
</gene>
<sequence length="91" mass="10333">MAPPPDQHMPRKSNSRQQVLMPLLRVEQGAGVVPQVGQKSWVHYLRQSIQGGFFLRKRGSVGWGLDPPLQDLMLLQARDTDRVLQLGLCFR</sequence>
<keyword evidence="2" id="KW-1185">Reference proteome</keyword>
<protein>
    <submittedName>
        <fullName evidence="1">Uncharacterized protein</fullName>
    </submittedName>
</protein>
<dbReference type="Proteomes" id="UP000314294">
    <property type="component" value="Unassembled WGS sequence"/>
</dbReference>
<dbReference type="EMBL" id="SRLO01014317">
    <property type="protein sequence ID" value="TNN24771.1"/>
    <property type="molecule type" value="Genomic_DNA"/>
</dbReference>
<proteinExistence type="predicted"/>